<dbReference type="Proteomes" id="UP001527392">
    <property type="component" value="Unassembled WGS sequence"/>
</dbReference>
<dbReference type="Gene3D" id="2.10.270.10">
    <property type="entry name" value="Cholin Binding"/>
    <property type="match status" value="4"/>
</dbReference>
<proteinExistence type="predicted"/>
<evidence type="ECO:0000256" key="1">
    <source>
        <dbReference type="ARBA" id="ARBA00022729"/>
    </source>
</evidence>
<sequence length="483" mass="53083">MKKHFKLYKAGKLWLTAAITVLGIATTNTIANAQTEATSHATTEIMTAAQPANENNDTVSSVAHNSGTVASGINSVNNKVTASSAPASSTPTASSEVPANPSQTTISKDPTSDASKTDEDANKLVKKDDGKYYINDQLANGLIQNGSSKSYFKDGIIQTGVQEINGTLYNFDKNGNISAGYVAGKGYFGDNGQLISSKALFQQKDGKWYYEGKLAQGKTKFDGSTYYFKDGEKKDGIISIDGTNYYFDPNNQGKLGTGYVQQDGKWYYFGKDGKQVSVDALVLQDNKYYYQGKVANGYITTEDGAYYFKDGVKQTGIIDADNGTKYYMDKDGKGTTGYVQDKDGNYYMFDEGGKVVSGSYNWQGSTYYFDPVTHLRVDNTYVATEKDGRGLLLGKNGIALSGVYLWYGSYYAFDYKTHLRVDNSFFTAQWGLQYYFKDNGQIASGLTNINGDMYYFDPSSFLMAKNTYIATQRDGRGVLVYCK</sequence>
<protein>
    <submittedName>
        <fullName evidence="6">KxYKxGKxW signal peptide domain-containing protein</fullName>
    </submittedName>
</protein>
<dbReference type="InterPro" id="IPR022263">
    <property type="entry name" value="KxYKxGKxW"/>
</dbReference>
<keyword evidence="1 5" id="KW-0732">Signal</keyword>
<feature type="compositionally biased region" description="Polar residues" evidence="4">
    <location>
        <begin position="100"/>
        <end position="114"/>
    </location>
</feature>
<comment type="caution">
    <text evidence="6">The sequence shown here is derived from an EMBL/GenBank/DDBJ whole genome shotgun (WGS) entry which is preliminary data.</text>
</comment>
<dbReference type="InterPro" id="IPR018337">
    <property type="entry name" value="Cell_wall/Cho-bd_repeat"/>
</dbReference>
<feature type="region of interest" description="Disordered" evidence="4">
    <location>
        <begin position="81"/>
        <end position="122"/>
    </location>
</feature>
<keyword evidence="7" id="KW-1185">Reference proteome</keyword>
<dbReference type="PROSITE" id="PS51170">
    <property type="entry name" value="CW"/>
    <property type="match status" value="1"/>
</dbReference>
<name>A0ABT4K9G2_9LACO</name>
<evidence type="ECO:0000256" key="5">
    <source>
        <dbReference type="SAM" id="SignalP"/>
    </source>
</evidence>
<dbReference type="Pfam" id="PF19258">
    <property type="entry name" value="KxYKxGKxW_sig"/>
    <property type="match status" value="1"/>
</dbReference>
<dbReference type="EMBL" id="JAKHMS010000043">
    <property type="protein sequence ID" value="MCZ3782313.1"/>
    <property type="molecule type" value="Genomic_DNA"/>
</dbReference>
<accession>A0ABT4K9G2</accession>
<dbReference type="NCBIfam" id="TIGR03715">
    <property type="entry name" value="KxYKxGKxW"/>
    <property type="match status" value="1"/>
</dbReference>
<keyword evidence="2" id="KW-0677">Repeat</keyword>
<feature type="compositionally biased region" description="Low complexity" evidence="4">
    <location>
        <begin position="81"/>
        <end position="95"/>
    </location>
</feature>
<dbReference type="RefSeq" id="WP_269257474.1">
    <property type="nucleotide sequence ID" value="NZ_JAKHMK010000040.1"/>
</dbReference>
<organism evidence="6 7">
    <name type="scientific">Limosilactobacillus vaginalis</name>
    <dbReference type="NCBI Taxonomy" id="1633"/>
    <lineage>
        <taxon>Bacteria</taxon>
        <taxon>Bacillati</taxon>
        <taxon>Bacillota</taxon>
        <taxon>Bacilli</taxon>
        <taxon>Lactobacillales</taxon>
        <taxon>Lactobacillaceae</taxon>
        <taxon>Limosilactobacillus</taxon>
    </lineage>
</organism>
<feature type="chain" id="PRO_5047137115" evidence="5">
    <location>
        <begin position="34"/>
        <end position="483"/>
    </location>
</feature>
<evidence type="ECO:0000256" key="2">
    <source>
        <dbReference type="ARBA" id="ARBA00022737"/>
    </source>
</evidence>
<gene>
    <name evidence="6" type="ORF">L2504_09310</name>
</gene>
<dbReference type="SUPFAM" id="SSF69360">
    <property type="entry name" value="Cell wall binding repeat"/>
    <property type="match status" value="2"/>
</dbReference>
<evidence type="ECO:0000256" key="3">
    <source>
        <dbReference type="PROSITE-ProRule" id="PRU00591"/>
    </source>
</evidence>
<feature type="repeat" description="Cell wall-binding" evidence="3">
    <location>
        <begin position="256"/>
        <end position="275"/>
    </location>
</feature>
<feature type="signal peptide" evidence="5">
    <location>
        <begin position="1"/>
        <end position="33"/>
    </location>
</feature>
<evidence type="ECO:0000256" key="4">
    <source>
        <dbReference type="SAM" id="MobiDB-lite"/>
    </source>
</evidence>
<reference evidence="6 7" key="1">
    <citation type="submission" date="2022-01" db="EMBL/GenBank/DDBJ databases">
        <title>VMRC isolate genome collection.</title>
        <authorList>
            <person name="France M."/>
            <person name="Rutt L."/>
            <person name="Humphrys M."/>
            <person name="Ravel J."/>
        </authorList>
    </citation>
    <scope>NUCLEOTIDE SEQUENCE [LARGE SCALE GENOMIC DNA]</scope>
    <source>
        <strain evidence="6 7">C0030B4</strain>
    </source>
</reference>
<evidence type="ECO:0000313" key="7">
    <source>
        <dbReference type="Proteomes" id="UP001527392"/>
    </source>
</evidence>
<evidence type="ECO:0000313" key="6">
    <source>
        <dbReference type="EMBL" id="MCZ3782313.1"/>
    </source>
</evidence>